<feature type="signal peptide" evidence="1">
    <location>
        <begin position="1"/>
        <end position="21"/>
    </location>
</feature>
<evidence type="ECO:0000256" key="1">
    <source>
        <dbReference type="SAM" id="SignalP"/>
    </source>
</evidence>
<dbReference type="EMBL" id="JAAGVY010000019">
    <property type="protein sequence ID" value="NEN24025.1"/>
    <property type="molecule type" value="Genomic_DNA"/>
</dbReference>
<proteinExistence type="predicted"/>
<evidence type="ECO:0000313" key="2">
    <source>
        <dbReference type="EMBL" id="NEN24025.1"/>
    </source>
</evidence>
<keyword evidence="1" id="KW-0732">Signal</keyword>
<organism evidence="2 3">
    <name type="scientific">Cryomorpha ignava</name>
    <dbReference type="NCBI Taxonomy" id="101383"/>
    <lineage>
        <taxon>Bacteria</taxon>
        <taxon>Pseudomonadati</taxon>
        <taxon>Bacteroidota</taxon>
        <taxon>Flavobacteriia</taxon>
        <taxon>Flavobacteriales</taxon>
        <taxon>Cryomorphaceae</taxon>
        <taxon>Cryomorpha</taxon>
    </lineage>
</organism>
<feature type="chain" id="PRO_5029521564" evidence="1">
    <location>
        <begin position="22"/>
        <end position="76"/>
    </location>
</feature>
<comment type="caution">
    <text evidence="2">The sequence shown here is derived from an EMBL/GenBank/DDBJ whole genome shotgun (WGS) entry which is preliminary data.</text>
</comment>
<keyword evidence="3" id="KW-1185">Reference proteome</keyword>
<protein>
    <submittedName>
        <fullName evidence="2">Uncharacterized protein</fullName>
    </submittedName>
</protein>
<evidence type="ECO:0000313" key="3">
    <source>
        <dbReference type="Proteomes" id="UP000486602"/>
    </source>
</evidence>
<dbReference type="AlphaFoldDB" id="A0A7K3WTN9"/>
<sequence length="76" mass="8347">MKKAILLIPLLIQFSILFGQADDPVFSFEQNNAMNKASMQNSNVNLANGAMQISIPLFNLDLLETQIPITLIGLSI</sequence>
<dbReference type="Proteomes" id="UP000486602">
    <property type="component" value="Unassembled WGS sequence"/>
</dbReference>
<name>A0A7K3WTN9_9FLAO</name>
<reference evidence="2 3" key="1">
    <citation type="submission" date="2020-02" db="EMBL/GenBank/DDBJ databases">
        <title>Out from the shadows clarifying the taxonomy of the family Cryomorphaceae and related taxa by utilizing the GTDB taxonomic framework.</title>
        <authorList>
            <person name="Bowman J.P."/>
        </authorList>
    </citation>
    <scope>NUCLEOTIDE SEQUENCE [LARGE SCALE GENOMIC DNA]</scope>
    <source>
        <strain evidence="2 3">QSSC 1-22</strain>
    </source>
</reference>
<accession>A0A7K3WTN9</accession>
<dbReference type="RefSeq" id="WP_163285421.1">
    <property type="nucleotide sequence ID" value="NZ_JAAGVY010000019.1"/>
</dbReference>
<gene>
    <name evidence="2" type="ORF">G3O08_10995</name>
</gene>